<evidence type="ECO:0000256" key="6">
    <source>
        <dbReference type="ARBA" id="ARBA00023015"/>
    </source>
</evidence>
<dbReference type="PROSITE" id="PS00031">
    <property type="entry name" value="NUCLEAR_REC_DBD_1"/>
    <property type="match status" value="1"/>
</dbReference>
<protein>
    <recommendedName>
        <fullName evidence="15">Nhr-66</fullName>
    </recommendedName>
</protein>
<dbReference type="GO" id="GO:0000978">
    <property type="term" value="F:RNA polymerase II cis-regulatory region sequence-specific DNA binding"/>
    <property type="evidence" value="ECO:0007669"/>
    <property type="project" value="InterPro"/>
</dbReference>
<organism evidence="13 14">
    <name type="scientific">Pristionchus fissidentatus</name>
    <dbReference type="NCBI Taxonomy" id="1538716"/>
    <lineage>
        <taxon>Eukaryota</taxon>
        <taxon>Metazoa</taxon>
        <taxon>Ecdysozoa</taxon>
        <taxon>Nematoda</taxon>
        <taxon>Chromadorea</taxon>
        <taxon>Rhabditida</taxon>
        <taxon>Rhabditina</taxon>
        <taxon>Diplogasteromorpha</taxon>
        <taxon>Diplogasteroidea</taxon>
        <taxon>Neodiplogasteridae</taxon>
        <taxon>Pristionchus</taxon>
    </lineage>
</organism>
<keyword evidence="6" id="KW-0805">Transcription regulation</keyword>
<keyword evidence="10" id="KW-0539">Nucleus</keyword>
<keyword evidence="4" id="KW-0863">Zinc-finger</keyword>
<evidence type="ECO:0000256" key="1">
    <source>
        <dbReference type="ARBA" id="ARBA00004123"/>
    </source>
</evidence>
<keyword evidence="7" id="KW-0238">DNA-binding</keyword>
<evidence type="ECO:0000313" key="13">
    <source>
        <dbReference type="EMBL" id="GMT25286.1"/>
    </source>
</evidence>
<feature type="domain" description="Nuclear receptor" evidence="11">
    <location>
        <begin position="114"/>
        <end position="191"/>
    </location>
</feature>
<name>A0AAV5W0D9_9BILA</name>
<dbReference type="Proteomes" id="UP001432322">
    <property type="component" value="Unassembled WGS sequence"/>
</dbReference>
<feature type="domain" description="NR LBD" evidence="12">
    <location>
        <begin position="258"/>
        <end position="512"/>
    </location>
</feature>
<evidence type="ECO:0000256" key="8">
    <source>
        <dbReference type="ARBA" id="ARBA00023163"/>
    </source>
</evidence>
<dbReference type="EMBL" id="BTSY01000004">
    <property type="protein sequence ID" value="GMT25286.1"/>
    <property type="molecule type" value="Genomic_DNA"/>
</dbReference>
<dbReference type="GO" id="GO:0003700">
    <property type="term" value="F:DNA-binding transcription factor activity"/>
    <property type="evidence" value="ECO:0007669"/>
    <property type="project" value="InterPro"/>
</dbReference>
<dbReference type="InterPro" id="IPR013088">
    <property type="entry name" value="Znf_NHR/GATA"/>
</dbReference>
<dbReference type="Gene3D" id="1.10.565.10">
    <property type="entry name" value="Retinoid X Receptor"/>
    <property type="match status" value="1"/>
</dbReference>
<evidence type="ECO:0000259" key="11">
    <source>
        <dbReference type="PROSITE" id="PS51030"/>
    </source>
</evidence>
<dbReference type="PANTHER" id="PTHR46011">
    <property type="entry name" value="NUCLEAR HORMONE RECEPTOR FAMILY MEMBER NHR-86-RELATED"/>
    <property type="match status" value="1"/>
</dbReference>
<dbReference type="SMART" id="SM00430">
    <property type="entry name" value="HOLI"/>
    <property type="match status" value="1"/>
</dbReference>
<evidence type="ECO:0000256" key="2">
    <source>
        <dbReference type="ARBA" id="ARBA00005993"/>
    </source>
</evidence>
<keyword evidence="5" id="KW-0862">Zinc</keyword>
<evidence type="ECO:0000256" key="7">
    <source>
        <dbReference type="ARBA" id="ARBA00023125"/>
    </source>
</evidence>
<dbReference type="GO" id="GO:0005634">
    <property type="term" value="C:nucleus"/>
    <property type="evidence" value="ECO:0007669"/>
    <property type="project" value="UniProtKB-SubCell"/>
</dbReference>
<dbReference type="Gene3D" id="3.30.50.10">
    <property type="entry name" value="Erythroid Transcription Factor GATA-1, subunit A"/>
    <property type="match status" value="1"/>
</dbReference>
<comment type="subcellular location">
    <subcellularLocation>
        <location evidence="1">Nucleus</location>
    </subcellularLocation>
</comment>
<dbReference type="SUPFAM" id="SSF48508">
    <property type="entry name" value="Nuclear receptor ligand-binding domain"/>
    <property type="match status" value="1"/>
</dbReference>
<gene>
    <name evidence="13" type="ORF">PFISCL1PPCAC_16583</name>
</gene>
<dbReference type="PROSITE" id="PS51843">
    <property type="entry name" value="NR_LBD"/>
    <property type="match status" value="1"/>
</dbReference>
<dbReference type="SUPFAM" id="SSF57716">
    <property type="entry name" value="Glucocorticoid receptor-like (DNA-binding domain)"/>
    <property type="match status" value="1"/>
</dbReference>
<keyword evidence="14" id="KW-1185">Reference proteome</keyword>
<dbReference type="CDD" id="cd06960">
    <property type="entry name" value="NR_DBD_HNF4A"/>
    <property type="match status" value="1"/>
</dbReference>
<evidence type="ECO:0000259" key="12">
    <source>
        <dbReference type="PROSITE" id="PS51843"/>
    </source>
</evidence>
<evidence type="ECO:0000256" key="10">
    <source>
        <dbReference type="ARBA" id="ARBA00023242"/>
    </source>
</evidence>
<dbReference type="InterPro" id="IPR001628">
    <property type="entry name" value="Znf_hrmn_rcpt"/>
</dbReference>
<dbReference type="AlphaFoldDB" id="A0AAV5W0D9"/>
<dbReference type="SMART" id="SM00399">
    <property type="entry name" value="ZnF_C4"/>
    <property type="match status" value="1"/>
</dbReference>
<sequence>MLLGSISGLPLDLPTALLLKLPATPVSPQNTSFSSATNSSSGVSSLASAHSAAAAAVAAVAAAAAGSPPTAVTPLMASTLRAAMIANGDIEPKMEPRSNEGSETGLDFNGRPPVPLCAICSADSTGIHFGVEACAACSAFFRRTVVLAKNYECTKGGECVTHKDTSGSARCRACRFKKCITVGMDRGAVQHRRDAIGKVSQIKKEEQSPPGGEEEMDTKQNVNSYHHLMLPSTSKPEPKMNVLEDWVDRHYKLSRKRKLFYTLTTLTDAFEDTSPTQNQPPTEMRNFSECMYQLWRIEPRLVAEYVNENPVIMHLKANEKAALFRNFMLAFQGVEEPYLTWLYGGTDGNMWVMPNRQFLNFEHINMYFATNIMSGLNLDMSTAVRIFLPSFAHAMEIVGKPMSKLSITQNEMIALSGIMYLDPMAPGLSEETRAYLMKARGDLISSILQYYYDVLSKELRFEDPPEVRLSVLLNISAGIKIHAEKTRENMQIMSLFEVIPCDNLFNEMCNIETAYSDEARSRLRERAILEDLVPKVKIEASDIKWEEYKRQIRTGMIAKGAHMSAMIGADKEARMTVPVLETESPMSMLAKLNAQKKEEPEDDYKPGPSIRLPPGVQVTLPQPSPVSAFATPVSAAAAAAAAVATSLAAAAAASSSSFVVPSPPAITSAAPVVQQQQQLTPDQQLIARIMANQKRDHAILQMQNERLAHGIRPIDRAQEYLQLTQMTAGLERNDQLEKRKGVQDPVKEAVAAAKRARVSFVDAGTDPATPPNPNAAIFAAAVAATAAAAVSASAAASAAASMPLAVAAPLDALPSITSPYSSMFNSLQQRALAQQNIHAHHQQMQLQQSTQLHNQQLLQALLQQQFPNLPNLPQLPF</sequence>
<evidence type="ECO:0008006" key="15">
    <source>
        <dbReference type="Google" id="ProtNLM"/>
    </source>
</evidence>
<dbReference type="FunFam" id="3.30.50.10:FF:000030">
    <property type="entry name" value="Nuclear Hormone Receptor family"/>
    <property type="match status" value="1"/>
</dbReference>
<keyword evidence="9" id="KW-0675">Receptor</keyword>
<dbReference type="InterPro" id="IPR000536">
    <property type="entry name" value="Nucl_hrmn_rcpt_lig-bd"/>
</dbReference>
<dbReference type="InterPro" id="IPR049636">
    <property type="entry name" value="HNF4-like_DBD"/>
</dbReference>
<comment type="caution">
    <text evidence="13">The sequence shown here is derived from an EMBL/GenBank/DDBJ whole genome shotgun (WGS) entry which is preliminary data.</text>
</comment>
<dbReference type="PRINTS" id="PR00047">
    <property type="entry name" value="STROIDFINGER"/>
</dbReference>
<comment type="similarity">
    <text evidence="2">Belongs to the nuclear hormone receptor family.</text>
</comment>
<keyword evidence="8" id="KW-0804">Transcription</keyword>
<evidence type="ECO:0000313" key="14">
    <source>
        <dbReference type="Proteomes" id="UP001432322"/>
    </source>
</evidence>
<proteinExistence type="inferred from homology"/>
<evidence type="ECO:0000256" key="4">
    <source>
        <dbReference type="ARBA" id="ARBA00022771"/>
    </source>
</evidence>
<keyword evidence="3" id="KW-0479">Metal-binding</keyword>
<dbReference type="InterPro" id="IPR035500">
    <property type="entry name" value="NHR-like_dom_sf"/>
</dbReference>
<accession>A0AAV5W0D9</accession>
<evidence type="ECO:0000256" key="5">
    <source>
        <dbReference type="ARBA" id="ARBA00022833"/>
    </source>
</evidence>
<dbReference type="Pfam" id="PF00104">
    <property type="entry name" value="Hormone_recep"/>
    <property type="match status" value="1"/>
</dbReference>
<evidence type="ECO:0000256" key="3">
    <source>
        <dbReference type="ARBA" id="ARBA00022723"/>
    </source>
</evidence>
<dbReference type="PANTHER" id="PTHR46011:SF16">
    <property type="entry name" value="NUCLEAR HORMONE RECEPTOR FAMILY MEMBER NHR-66"/>
    <property type="match status" value="1"/>
</dbReference>
<dbReference type="GO" id="GO:0008270">
    <property type="term" value="F:zinc ion binding"/>
    <property type="evidence" value="ECO:0007669"/>
    <property type="project" value="UniProtKB-KW"/>
</dbReference>
<dbReference type="Pfam" id="PF00105">
    <property type="entry name" value="zf-C4"/>
    <property type="match status" value="1"/>
</dbReference>
<reference evidence="13" key="1">
    <citation type="submission" date="2023-10" db="EMBL/GenBank/DDBJ databases">
        <title>Genome assembly of Pristionchus species.</title>
        <authorList>
            <person name="Yoshida K."/>
            <person name="Sommer R.J."/>
        </authorList>
    </citation>
    <scope>NUCLEOTIDE SEQUENCE</scope>
    <source>
        <strain evidence="13">RS5133</strain>
    </source>
</reference>
<dbReference type="PROSITE" id="PS51030">
    <property type="entry name" value="NUCLEAR_REC_DBD_2"/>
    <property type="match status" value="1"/>
</dbReference>
<evidence type="ECO:0000256" key="9">
    <source>
        <dbReference type="ARBA" id="ARBA00023170"/>
    </source>
</evidence>